<evidence type="ECO:0000259" key="2">
    <source>
        <dbReference type="Pfam" id="PF20151"/>
    </source>
</evidence>
<protein>
    <recommendedName>
        <fullName evidence="2">DUF6533 domain-containing protein</fullName>
    </recommendedName>
</protein>
<evidence type="ECO:0000256" key="1">
    <source>
        <dbReference type="SAM" id="Phobius"/>
    </source>
</evidence>
<dbReference type="InterPro" id="IPR045340">
    <property type="entry name" value="DUF6533"/>
</dbReference>
<feature type="transmembrane region" description="Helical" evidence="1">
    <location>
        <begin position="48"/>
        <end position="66"/>
    </location>
</feature>
<dbReference type="AlphaFoldDB" id="A0A165YFQ5"/>
<evidence type="ECO:0000313" key="4">
    <source>
        <dbReference type="Proteomes" id="UP000076532"/>
    </source>
</evidence>
<evidence type="ECO:0000313" key="3">
    <source>
        <dbReference type="EMBL" id="KZP09510.1"/>
    </source>
</evidence>
<organism evidence="3 4">
    <name type="scientific">Athelia psychrophila</name>
    <dbReference type="NCBI Taxonomy" id="1759441"/>
    <lineage>
        <taxon>Eukaryota</taxon>
        <taxon>Fungi</taxon>
        <taxon>Dikarya</taxon>
        <taxon>Basidiomycota</taxon>
        <taxon>Agaricomycotina</taxon>
        <taxon>Agaricomycetes</taxon>
        <taxon>Agaricomycetidae</taxon>
        <taxon>Atheliales</taxon>
        <taxon>Atheliaceae</taxon>
        <taxon>Athelia</taxon>
    </lineage>
</organism>
<feature type="transmembrane region" description="Helical" evidence="1">
    <location>
        <begin position="113"/>
        <end position="133"/>
    </location>
</feature>
<dbReference type="Pfam" id="PF20151">
    <property type="entry name" value="DUF6533"/>
    <property type="match status" value="1"/>
</dbReference>
<feature type="transmembrane region" description="Helical" evidence="1">
    <location>
        <begin position="207"/>
        <end position="227"/>
    </location>
</feature>
<name>A0A165YFQ5_9AGAM</name>
<feature type="domain" description="DUF6533" evidence="2">
    <location>
        <begin position="16"/>
        <end position="59"/>
    </location>
</feature>
<proteinExistence type="predicted"/>
<accession>A0A165YFQ5</accession>
<keyword evidence="1" id="KW-1133">Transmembrane helix</keyword>
<keyword evidence="4" id="KW-1185">Reference proteome</keyword>
<keyword evidence="1" id="KW-0812">Transmembrane</keyword>
<dbReference type="Proteomes" id="UP000076532">
    <property type="component" value="Unassembled WGS sequence"/>
</dbReference>
<dbReference type="OrthoDB" id="3038990at2759"/>
<feature type="transmembrane region" description="Helical" evidence="1">
    <location>
        <begin position="154"/>
        <end position="175"/>
    </location>
</feature>
<dbReference type="STRING" id="436010.A0A165YFQ5"/>
<keyword evidence="1" id="KW-0472">Membrane</keyword>
<sequence>MSLEKLEAGLVLNHLSAALTTVVAWDILICLEQEVDLALTGGFCPSSVVYFASRIGILLWGVLSLLMQNAPVPHCETIWRITMTISIIAGGSTSLLFVIRVCAVYEQSKAVKLFFGIFWLAIPVASALVAINGHSSHAGLTTCPIHNIRHFTSLCLWVEAAFNTSIFIAITWRIISYSTACKVSPWQSFRGAGLPHICRELLQSGQLFYFVTVGITLAGACAMFLPLNEMYRVGLTLPASGTSAEFFKQIPSRWLSI</sequence>
<gene>
    <name evidence="3" type="ORF">FIBSPDRAFT_963905</name>
</gene>
<reference evidence="3 4" key="1">
    <citation type="journal article" date="2016" name="Mol. Biol. Evol.">
        <title>Comparative Genomics of Early-Diverging Mushroom-Forming Fungi Provides Insights into the Origins of Lignocellulose Decay Capabilities.</title>
        <authorList>
            <person name="Nagy L.G."/>
            <person name="Riley R."/>
            <person name="Tritt A."/>
            <person name="Adam C."/>
            <person name="Daum C."/>
            <person name="Floudas D."/>
            <person name="Sun H."/>
            <person name="Yadav J.S."/>
            <person name="Pangilinan J."/>
            <person name="Larsson K.H."/>
            <person name="Matsuura K."/>
            <person name="Barry K."/>
            <person name="Labutti K."/>
            <person name="Kuo R."/>
            <person name="Ohm R.A."/>
            <person name="Bhattacharya S.S."/>
            <person name="Shirouzu T."/>
            <person name="Yoshinaga Y."/>
            <person name="Martin F.M."/>
            <person name="Grigoriev I.V."/>
            <person name="Hibbett D.S."/>
        </authorList>
    </citation>
    <scope>NUCLEOTIDE SEQUENCE [LARGE SCALE GENOMIC DNA]</scope>
    <source>
        <strain evidence="3 4">CBS 109695</strain>
    </source>
</reference>
<dbReference type="EMBL" id="KV417698">
    <property type="protein sequence ID" value="KZP09510.1"/>
    <property type="molecule type" value="Genomic_DNA"/>
</dbReference>
<feature type="transmembrane region" description="Helical" evidence="1">
    <location>
        <begin position="78"/>
        <end position="101"/>
    </location>
</feature>